<keyword evidence="3" id="KW-1185">Reference proteome</keyword>
<keyword evidence="1" id="KW-0812">Transmembrane</keyword>
<proteinExistence type="predicted"/>
<dbReference type="STRING" id="1807.MOBUDSM44075_03833"/>
<feature type="transmembrane region" description="Helical" evidence="1">
    <location>
        <begin position="65"/>
        <end position="82"/>
    </location>
</feature>
<dbReference type="Proteomes" id="UP000034150">
    <property type="component" value="Unassembled WGS sequence"/>
</dbReference>
<feature type="transmembrane region" description="Helical" evidence="1">
    <location>
        <begin position="12"/>
        <end position="32"/>
    </location>
</feature>
<dbReference type="PATRIC" id="fig|1807.13.peg.259"/>
<evidence type="ECO:0000313" key="3">
    <source>
        <dbReference type="Proteomes" id="UP000034150"/>
    </source>
</evidence>
<gene>
    <name evidence="2" type="ORF">WN67_01420</name>
</gene>
<sequence>MLFSKVCGMSRWRRLAPVVGLFFLAPFVGEFVLGNISIAGLFYGIALAPMYGGGAVLIRELGRRYGSGWPTIALLACAYALIEEGPLDQLLWNESYPGVGGIHTATYVPALGTSVTLIQTVLALHAVWSICVPIALVETLVEPRRRETPWLSPTGLVVVGAIYLLGAAFVFWGNYHESHFLGPALPQVLIGAAIATLIMAAFAIRSRRLPAVGSDAPAPWLAGLAALGATSAYWAVAGLGGGRWQEWAGVAIWCLVVGAGIPVLSRWSRQRGWDAQHRFAVAAGATLTYVWMAFPTVPVDGASPSVDLISNLIFGAGAILLLLAAHRTLMRERLRPHDVRPATHDC</sequence>
<feature type="transmembrane region" description="Helical" evidence="1">
    <location>
        <begin position="117"/>
        <end position="137"/>
    </location>
</feature>
<evidence type="ECO:0000313" key="2">
    <source>
        <dbReference type="EMBL" id="KKF03736.1"/>
    </source>
</evidence>
<comment type="caution">
    <text evidence="2">The sequence shown here is derived from an EMBL/GenBank/DDBJ whole genome shotgun (WGS) entry which is preliminary data.</text>
</comment>
<feature type="transmembrane region" description="Helical" evidence="1">
    <location>
        <begin position="216"/>
        <end position="235"/>
    </location>
</feature>
<feature type="transmembrane region" description="Helical" evidence="1">
    <location>
        <begin position="149"/>
        <end position="172"/>
    </location>
</feature>
<feature type="transmembrane region" description="Helical" evidence="1">
    <location>
        <begin position="184"/>
        <end position="204"/>
    </location>
</feature>
<dbReference type="EMBL" id="LAUZ02000002">
    <property type="protein sequence ID" value="KKF03736.1"/>
    <property type="molecule type" value="Genomic_DNA"/>
</dbReference>
<feature type="transmembrane region" description="Helical" evidence="1">
    <location>
        <begin position="279"/>
        <end position="296"/>
    </location>
</feature>
<keyword evidence="1" id="KW-1133">Transmembrane helix</keyword>
<dbReference type="AlphaFoldDB" id="A0A0M2K488"/>
<organism evidence="2 3">
    <name type="scientific">Mycolicibacterium obuense</name>
    <dbReference type="NCBI Taxonomy" id="1807"/>
    <lineage>
        <taxon>Bacteria</taxon>
        <taxon>Bacillati</taxon>
        <taxon>Actinomycetota</taxon>
        <taxon>Actinomycetes</taxon>
        <taxon>Mycobacteriales</taxon>
        <taxon>Mycobacteriaceae</taxon>
        <taxon>Mycolicibacterium</taxon>
    </lineage>
</organism>
<accession>A0A0M2K488</accession>
<keyword evidence="1" id="KW-0472">Membrane</keyword>
<feature type="transmembrane region" description="Helical" evidence="1">
    <location>
        <begin position="308"/>
        <end position="325"/>
    </location>
</feature>
<feature type="transmembrane region" description="Helical" evidence="1">
    <location>
        <begin position="247"/>
        <end position="267"/>
    </location>
</feature>
<protein>
    <recommendedName>
        <fullName evidence="4">DUF998 domain-containing protein</fullName>
    </recommendedName>
</protein>
<evidence type="ECO:0008006" key="4">
    <source>
        <dbReference type="Google" id="ProtNLM"/>
    </source>
</evidence>
<name>A0A0M2K488_9MYCO</name>
<feature type="transmembrane region" description="Helical" evidence="1">
    <location>
        <begin position="38"/>
        <end position="58"/>
    </location>
</feature>
<reference evidence="2 3" key="1">
    <citation type="journal article" date="2015" name="Genome Announc.">
        <title>Draft Genome Sequence of Mycobacterium obuense Strain UC1, Isolated from Patient Sputum.</title>
        <authorList>
            <person name="Greninger A.L."/>
            <person name="Cunningham G."/>
            <person name="Hsu E.D."/>
            <person name="Yu J.M."/>
            <person name="Chiu C.Y."/>
            <person name="Miller S."/>
        </authorList>
    </citation>
    <scope>NUCLEOTIDE SEQUENCE [LARGE SCALE GENOMIC DNA]</scope>
    <source>
        <strain evidence="2 3">UC1</strain>
    </source>
</reference>
<evidence type="ECO:0000256" key="1">
    <source>
        <dbReference type="SAM" id="Phobius"/>
    </source>
</evidence>